<dbReference type="GO" id="GO:0030170">
    <property type="term" value="F:pyridoxal phosphate binding"/>
    <property type="evidence" value="ECO:0007669"/>
    <property type="project" value="InterPro"/>
</dbReference>
<accession>A0A1B1AGE0</accession>
<dbReference type="InParanoid" id="A0A1B1AGE0"/>
<dbReference type="InterPro" id="IPR000796">
    <property type="entry name" value="Asp_trans"/>
</dbReference>
<evidence type="ECO:0000256" key="7">
    <source>
        <dbReference type="SAM" id="Coils"/>
    </source>
</evidence>
<dbReference type="Proteomes" id="UP000092498">
    <property type="component" value="Chromosome"/>
</dbReference>
<dbReference type="GO" id="GO:0005829">
    <property type="term" value="C:cytosol"/>
    <property type="evidence" value="ECO:0007669"/>
    <property type="project" value="TreeGrafter"/>
</dbReference>
<dbReference type="GO" id="GO:0042802">
    <property type="term" value="F:identical protein binding"/>
    <property type="evidence" value="ECO:0007669"/>
    <property type="project" value="TreeGrafter"/>
</dbReference>
<keyword evidence="10" id="KW-1185">Reference proteome</keyword>
<dbReference type="InterPro" id="IPR015421">
    <property type="entry name" value="PyrdxlP-dep_Trfase_major"/>
</dbReference>
<evidence type="ECO:0000256" key="1">
    <source>
        <dbReference type="ARBA" id="ARBA00001933"/>
    </source>
</evidence>
<comment type="cofactor">
    <cofactor evidence="1">
        <name>pyridoxal 5'-phosphate</name>
        <dbReference type="ChEBI" id="CHEBI:597326"/>
    </cofactor>
</comment>
<proteinExistence type="inferred from homology"/>
<evidence type="ECO:0000256" key="6">
    <source>
        <dbReference type="ARBA" id="ARBA00022898"/>
    </source>
</evidence>
<dbReference type="SUPFAM" id="SSF53383">
    <property type="entry name" value="PLP-dependent transferases"/>
    <property type="match status" value="1"/>
</dbReference>
<reference evidence="9 10" key="1">
    <citation type="submission" date="2015-11" db="EMBL/GenBank/DDBJ databases">
        <title>Whole-Genome Sequence of Candidatus Oderbacter manganicum from the National Park Lower Oder Valley, Germany.</title>
        <authorList>
            <person name="Braun B."/>
            <person name="Liere K."/>
            <person name="Szewzyk U."/>
        </authorList>
    </citation>
    <scope>NUCLEOTIDE SEQUENCE [LARGE SCALE GENOMIC DNA]</scope>
    <source>
        <strain evidence="9 10">OTSz_A_272</strain>
    </source>
</reference>
<dbReference type="Pfam" id="PF00155">
    <property type="entry name" value="Aminotran_1_2"/>
    <property type="match status" value="1"/>
</dbReference>
<dbReference type="PANTHER" id="PTHR11879">
    <property type="entry name" value="ASPARTATE AMINOTRANSFERASE"/>
    <property type="match status" value="1"/>
</dbReference>
<comment type="subunit">
    <text evidence="3">Homodimer.</text>
</comment>
<dbReference type="NCBIfam" id="NF006719">
    <property type="entry name" value="PRK09257.1"/>
    <property type="match status" value="1"/>
</dbReference>
<dbReference type="InterPro" id="IPR015424">
    <property type="entry name" value="PyrdxlP-dep_Trfase"/>
</dbReference>
<gene>
    <name evidence="9" type="ORF">ATE48_06640</name>
</gene>
<sequence>MIESLAPKAPDPLLKIIKMYREDPRTDKIDLGVGVYKDGEGNTPVMRAVKDAEALLLAGQKTKTYVGQQGDVDFLKLVGQLAFGAMSREFVSIQAVGGTGALRLGCDLLREAGAKRVLLPAPCWPNHPSIVRAARLEPIDAPFFNITEQRIDMDALIASFAQAERGDGVILQACCHNPLGADFSLEQWTQLAAALNARGIIAFVDLAYQGFGDGIDEDVAGARRLLEQVPEAIIAISEAKSFGIYRERVGALFVKAAEKSRAAVMSNLAAIARANYSMPPDHGAAIVREVLSDEKLRASWREELDQIRSHIKRTRRQLAAARVNSMPMHLIADQKGMFSTLPLDGAQVTRLREQHGIYMTDSARINVAGLREADIPRFVEALKAVA</sequence>
<keyword evidence="4" id="KW-0032">Aminotransferase</keyword>
<dbReference type="CDD" id="cd00609">
    <property type="entry name" value="AAT_like"/>
    <property type="match status" value="1"/>
</dbReference>
<evidence type="ECO:0000259" key="8">
    <source>
        <dbReference type="Pfam" id="PF00155"/>
    </source>
</evidence>
<dbReference type="EMBL" id="CP013244">
    <property type="protein sequence ID" value="ANP45618.1"/>
    <property type="molecule type" value="Genomic_DNA"/>
</dbReference>
<protein>
    <recommendedName>
        <fullName evidence="8">Aminotransferase class I/classII large domain-containing protein</fullName>
    </recommendedName>
</protein>
<dbReference type="KEGG" id="cbot:ATE48_06640"/>
<name>A0A1B1AGE0_9PROT</name>
<dbReference type="GO" id="GO:0033585">
    <property type="term" value="P:L-phenylalanine biosynthetic process from chorismate via phenylpyruvate"/>
    <property type="evidence" value="ECO:0007669"/>
    <property type="project" value="TreeGrafter"/>
</dbReference>
<evidence type="ECO:0000313" key="10">
    <source>
        <dbReference type="Proteomes" id="UP000092498"/>
    </source>
</evidence>
<dbReference type="Gene3D" id="3.40.640.10">
    <property type="entry name" value="Type I PLP-dependent aspartate aminotransferase-like (Major domain)"/>
    <property type="match status" value="1"/>
</dbReference>
<feature type="domain" description="Aminotransferase class I/classII large" evidence="8">
    <location>
        <begin position="26"/>
        <end position="382"/>
    </location>
</feature>
<dbReference type="InterPro" id="IPR004839">
    <property type="entry name" value="Aminotransferase_I/II_large"/>
</dbReference>
<dbReference type="Gene3D" id="3.90.1150.10">
    <property type="entry name" value="Aspartate Aminotransferase, domain 1"/>
    <property type="match status" value="1"/>
</dbReference>
<feature type="coiled-coil region" evidence="7">
    <location>
        <begin position="297"/>
        <end position="324"/>
    </location>
</feature>
<dbReference type="GO" id="GO:0004069">
    <property type="term" value="F:L-aspartate:2-oxoglutarate aminotransferase activity"/>
    <property type="evidence" value="ECO:0007669"/>
    <property type="project" value="TreeGrafter"/>
</dbReference>
<dbReference type="FunCoup" id="A0A1B1AGE0">
    <property type="interactions" value="421"/>
</dbReference>
<evidence type="ECO:0000256" key="3">
    <source>
        <dbReference type="ARBA" id="ARBA00011738"/>
    </source>
</evidence>
<dbReference type="PRINTS" id="PR00799">
    <property type="entry name" value="TRANSAMINASE"/>
</dbReference>
<dbReference type="GO" id="GO:0004838">
    <property type="term" value="F:L-tyrosine-2-oxoglutarate transaminase activity"/>
    <property type="evidence" value="ECO:0007669"/>
    <property type="project" value="TreeGrafter"/>
</dbReference>
<keyword evidence="7" id="KW-0175">Coiled coil</keyword>
<dbReference type="STRING" id="1759059.ATE48_06640"/>
<dbReference type="InterPro" id="IPR015422">
    <property type="entry name" value="PyrdxlP-dep_Trfase_small"/>
</dbReference>
<keyword evidence="6" id="KW-0663">Pyridoxal phosphate</keyword>
<dbReference type="AlphaFoldDB" id="A0A1B1AGE0"/>
<evidence type="ECO:0000313" key="9">
    <source>
        <dbReference type="EMBL" id="ANP45618.1"/>
    </source>
</evidence>
<evidence type="ECO:0000256" key="4">
    <source>
        <dbReference type="ARBA" id="ARBA00022576"/>
    </source>
</evidence>
<dbReference type="RefSeq" id="WP_066769229.1">
    <property type="nucleotide sequence ID" value="NZ_CP013244.1"/>
</dbReference>
<dbReference type="PANTHER" id="PTHR11879:SF22">
    <property type="entry name" value="ASPARTATE AMINOTRANSFERASE, MITOCHONDRIAL"/>
    <property type="match status" value="1"/>
</dbReference>
<comment type="similarity">
    <text evidence="2">Belongs to the class-I pyridoxal-phosphate-dependent aminotransferase family.</text>
</comment>
<keyword evidence="5" id="KW-0808">Transferase</keyword>
<dbReference type="OrthoDB" id="9766445at2"/>
<evidence type="ECO:0000256" key="5">
    <source>
        <dbReference type="ARBA" id="ARBA00022679"/>
    </source>
</evidence>
<organism evidence="9 10">
    <name type="scientific">Candidatus Viadribacter manganicus</name>
    <dbReference type="NCBI Taxonomy" id="1759059"/>
    <lineage>
        <taxon>Bacteria</taxon>
        <taxon>Pseudomonadati</taxon>
        <taxon>Pseudomonadota</taxon>
        <taxon>Alphaproteobacteria</taxon>
        <taxon>Hyphomonadales</taxon>
        <taxon>Hyphomonadaceae</taxon>
        <taxon>Candidatus Viadribacter</taxon>
    </lineage>
</organism>
<evidence type="ECO:0000256" key="2">
    <source>
        <dbReference type="ARBA" id="ARBA00007441"/>
    </source>
</evidence>